<gene>
    <name evidence="2" type="ORF">GCM10022286_21500</name>
</gene>
<dbReference type="SUPFAM" id="SSF53597">
    <property type="entry name" value="Dihydrofolate reductase-like"/>
    <property type="match status" value="1"/>
</dbReference>
<evidence type="ECO:0000313" key="2">
    <source>
        <dbReference type="EMBL" id="GAA4162508.1"/>
    </source>
</evidence>
<keyword evidence="3" id="KW-1185">Reference proteome</keyword>
<dbReference type="InterPro" id="IPR050765">
    <property type="entry name" value="Riboflavin_Biosynth_HTPR"/>
</dbReference>
<dbReference type="Proteomes" id="UP001415169">
    <property type="component" value="Unassembled WGS sequence"/>
</dbReference>
<dbReference type="RefSeq" id="WP_344791779.1">
    <property type="nucleotide sequence ID" value="NZ_BAABBV010000001.1"/>
</dbReference>
<reference evidence="2" key="1">
    <citation type="journal article" date="2014" name="Int. J. Syst. Evol. Microbiol.">
        <title>Complete genome of a new Firmicutes species belonging to the dominant human colonic microbiota ('Ruminococcus bicirculans') reveals two chromosomes and a selective capacity to utilize plant glucans.</title>
        <authorList>
            <consortium name="NISC Comparative Sequencing Program"/>
            <person name="Wegmann U."/>
            <person name="Louis P."/>
            <person name="Goesmann A."/>
            <person name="Henrissat B."/>
            <person name="Duncan S.H."/>
            <person name="Flint H.J."/>
        </authorList>
    </citation>
    <scope>NUCLEOTIDE SEQUENCE</scope>
    <source>
        <strain evidence="2">JCM 17590</strain>
    </source>
</reference>
<name>A0ABP7ZL25_9MICO</name>
<feature type="domain" description="Bacterial bifunctional deaminase-reductase C-terminal" evidence="1">
    <location>
        <begin position="9"/>
        <end position="184"/>
    </location>
</feature>
<dbReference type="Pfam" id="PF01872">
    <property type="entry name" value="RibD_C"/>
    <property type="match status" value="1"/>
</dbReference>
<evidence type="ECO:0000313" key="3">
    <source>
        <dbReference type="Proteomes" id="UP001415169"/>
    </source>
</evidence>
<dbReference type="PANTHER" id="PTHR38011:SF2">
    <property type="entry name" value="BIFUNCTIONAL DEAMINASE-REDUCTASE DOMAIN PROTEIN"/>
    <property type="match status" value="1"/>
</dbReference>
<sequence length="194" mass="21076">MGELSAVEFVTLDGVMQGFDGPDDDETFSHGGWGLPYQSPDSVQQGTEASASARTYLLGRKTYERMIAFWPHQPESNRMAAQLNAAPKFVASRTRADFTWNAAHLEGELVPAVARLKDESADPLVILGSGQIVRQLLTARLVDRLTLFLHPLVLGTGGRVFPELEEPLPLALADVTRTSTGVVVLNYAREGGRA</sequence>
<protein>
    <submittedName>
        <fullName evidence="2">Dihydrofolate reductase family protein</fullName>
    </submittedName>
</protein>
<accession>A0ABP7ZL25</accession>
<comment type="caution">
    <text evidence="2">The sequence shown here is derived from an EMBL/GenBank/DDBJ whole genome shotgun (WGS) entry which is preliminary data.</text>
</comment>
<dbReference type="InterPro" id="IPR024072">
    <property type="entry name" value="DHFR-like_dom_sf"/>
</dbReference>
<dbReference type="InterPro" id="IPR002734">
    <property type="entry name" value="RibDG_C"/>
</dbReference>
<proteinExistence type="predicted"/>
<reference evidence="2" key="2">
    <citation type="submission" date="2023-12" db="EMBL/GenBank/DDBJ databases">
        <authorList>
            <person name="Sun Q."/>
            <person name="Inoue M."/>
        </authorList>
    </citation>
    <scope>NUCLEOTIDE SEQUENCE</scope>
    <source>
        <strain evidence="2">JCM 17590</strain>
    </source>
</reference>
<evidence type="ECO:0000259" key="1">
    <source>
        <dbReference type="Pfam" id="PF01872"/>
    </source>
</evidence>
<dbReference type="EMBL" id="BAABBV010000001">
    <property type="protein sequence ID" value="GAA4162508.1"/>
    <property type="molecule type" value="Genomic_DNA"/>
</dbReference>
<dbReference type="PANTHER" id="PTHR38011">
    <property type="entry name" value="DIHYDROFOLATE REDUCTASE FAMILY PROTEIN (AFU_ORTHOLOGUE AFUA_8G06820)"/>
    <property type="match status" value="1"/>
</dbReference>
<dbReference type="Gene3D" id="3.40.430.10">
    <property type="entry name" value="Dihydrofolate Reductase, subunit A"/>
    <property type="match status" value="1"/>
</dbReference>
<organism evidence="2 3">
    <name type="scientific">Gryllotalpicola daejeonensis</name>
    <dbReference type="NCBI Taxonomy" id="993087"/>
    <lineage>
        <taxon>Bacteria</taxon>
        <taxon>Bacillati</taxon>
        <taxon>Actinomycetota</taxon>
        <taxon>Actinomycetes</taxon>
        <taxon>Micrococcales</taxon>
        <taxon>Microbacteriaceae</taxon>
        <taxon>Gryllotalpicola</taxon>
    </lineage>
</organism>